<dbReference type="Proteomes" id="UP001145094">
    <property type="component" value="Unassembled WGS sequence"/>
</dbReference>
<dbReference type="GO" id="GO:0005886">
    <property type="term" value="C:plasma membrane"/>
    <property type="evidence" value="ECO:0007669"/>
    <property type="project" value="UniProtKB-SubCell"/>
</dbReference>
<feature type="transmembrane region" description="Helical" evidence="6">
    <location>
        <begin position="203"/>
        <end position="226"/>
    </location>
</feature>
<dbReference type="InterPro" id="IPR050833">
    <property type="entry name" value="Poly_Biosynth_Transport"/>
</dbReference>
<name>A0A9W6CGU1_9FIRM</name>
<feature type="transmembrane region" description="Helical" evidence="6">
    <location>
        <begin position="301"/>
        <end position="320"/>
    </location>
</feature>
<feature type="transmembrane region" description="Helical" evidence="6">
    <location>
        <begin position="473"/>
        <end position="497"/>
    </location>
</feature>
<comment type="caution">
    <text evidence="7">The sequence shown here is derived from an EMBL/GenBank/DDBJ whole genome shotgun (WGS) entry which is preliminary data.</text>
</comment>
<feature type="transmembrane region" description="Helical" evidence="6">
    <location>
        <begin position="503"/>
        <end position="524"/>
    </location>
</feature>
<evidence type="ECO:0000256" key="2">
    <source>
        <dbReference type="ARBA" id="ARBA00022475"/>
    </source>
</evidence>
<feature type="transmembrane region" description="Helical" evidence="6">
    <location>
        <begin position="247"/>
        <end position="268"/>
    </location>
</feature>
<dbReference type="PANTHER" id="PTHR30250">
    <property type="entry name" value="PST FAMILY PREDICTED COLANIC ACID TRANSPORTER"/>
    <property type="match status" value="1"/>
</dbReference>
<evidence type="ECO:0000256" key="5">
    <source>
        <dbReference type="ARBA" id="ARBA00023136"/>
    </source>
</evidence>
<feature type="transmembrane region" description="Helical" evidence="6">
    <location>
        <begin position="380"/>
        <end position="401"/>
    </location>
</feature>
<evidence type="ECO:0000256" key="1">
    <source>
        <dbReference type="ARBA" id="ARBA00004651"/>
    </source>
</evidence>
<reference evidence="7" key="3">
    <citation type="journal article" date="2023" name="Int. J. Syst. Evol. Microbiol.">
        <title>Sellimonas catena sp. nov., isolated from human faeces.</title>
        <authorList>
            <person name="Hisatomi A."/>
            <person name="Ohkuma M."/>
            <person name="Sakamoto M."/>
        </authorList>
    </citation>
    <scope>NUCLEOTIDE SEQUENCE</scope>
    <source>
        <strain evidence="7">18CBH55</strain>
    </source>
</reference>
<keyword evidence="5 6" id="KW-0472">Membrane</keyword>
<reference evidence="7" key="2">
    <citation type="submission" date="2022-11" db="EMBL/GenBank/DDBJ databases">
        <title>Draft genome sequence of Sellimonas catena strain 18CBH55.</title>
        <authorList>
            <person name="Hisatomi A."/>
            <person name="Ohkuma M."/>
            <person name="Sakamoto M."/>
        </authorList>
    </citation>
    <scope>NUCLEOTIDE SEQUENCE</scope>
    <source>
        <strain evidence="7">18CBH55</strain>
    </source>
</reference>
<dbReference type="Pfam" id="PF01943">
    <property type="entry name" value="Polysacc_synt"/>
    <property type="match status" value="1"/>
</dbReference>
<feature type="transmembrane region" description="Helical" evidence="6">
    <location>
        <begin position="341"/>
        <end position="360"/>
    </location>
</feature>
<protein>
    <submittedName>
        <fullName evidence="7">Stage V sporulation protein B</fullName>
    </submittedName>
</protein>
<keyword evidence="3 6" id="KW-0812">Transmembrane</keyword>
<dbReference type="PIRSF" id="PIRSF038958">
    <property type="entry name" value="PG_synth_SpoVB"/>
    <property type="match status" value="1"/>
</dbReference>
<dbReference type="EMBL" id="BSCH01000017">
    <property type="protein sequence ID" value="GLG91112.1"/>
    <property type="molecule type" value="Genomic_DNA"/>
</dbReference>
<evidence type="ECO:0000256" key="4">
    <source>
        <dbReference type="ARBA" id="ARBA00022989"/>
    </source>
</evidence>
<feature type="transmembrane region" description="Helical" evidence="6">
    <location>
        <begin position="123"/>
        <end position="144"/>
    </location>
</feature>
<gene>
    <name evidence="7" type="primary">spoVB</name>
    <name evidence="7" type="ORF">Selli2_25390</name>
</gene>
<accession>A0A9W6CGU1</accession>
<organism evidence="7 8">
    <name type="scientific">Sellimonas catena</name>
    <dbReference type="NCBI Taxonomy" id="2994035"/>
    <lineage>
        <taxon>Bacteria</taxon>
        <taxon>Bacillati</taxon>
        <taxon>Bacillota</taxon>
        <taxon>Clostridia</taxon>
        <taxon>Lachnospirales</taxon>
        <taxon>Lachnospiraceae</taxon>
        <taxon>Sellimonas</taxon>
    </lineage>
</organism>
<reference evidence="7" key="1">
    <citation type="submission" date="2022-11" db="EMBL/GenBank/DDBJ databases">
        <title>Draft genome sequence of Sellimonas catena strain 18CBH55.</title>
        <authorList>
            <person name="Atsushi H."/>
            <person name="Moriya O."/>
            <person name="Mitsuo S."/>
        </authorList>
    </citation>
    <scope>NUCLEOTIDE SEQUENCE</scope>
    <source>
        <strain evidence="7">18CBH55</strain>
    </source>
</reference>
<comment type="subcellular location">
    <subcellularLocation>
        <location evidence="1">Cell membrane</location>
        <topology evidence="1">Multi-pass membrane protein</topology>
    </subcellularLocation>
</comment>
<dbReference type="InterPro" id="IPR002797">
    <property type="entry name" value="Polysacc_synth"/>
</dbReference>
<evidence type="ECO:0000256" key="6">
    <source>
        <dbReference type="SAM" id="Phobius"/>
    </source>
</evidence>
<dbReference type="AlphaFoldDB" id="A0A9W6CGU1"/>
<feature type="transmembrane region" description="Helical" evidence="6">
    <location>
        <begin position="51"/>
        <end position="70"/>
    </location>
</feature>
<feature type="transmembrane region" description="Helical" evidence="6">
    <location>
        <begin position="91"/>
        <end position="111"/>
    </location>
</feature>
<dbReference type="InterPro" id="IPR024923">
    <property type="entry name" value="PG_synth_SpoVB"/>
</dbReference>
<evidence type="ECO:0000256" key="3">
    <source>
        <dbReference type="ARBA" id="ARBA00022692"/>
    </source>
</evidence>
<keyword evidence="4 6" id="KW-1133">Transmembrane helix</keyword>
<dbReference type="RefSeq" id="WP_191436695.1">
    <property type="nucleotide sequence ID" value="NZ_BSCH01000017.1"/>
</dbReference>
<dbReference type="CDD" id="cd13124">
    <property type="entry name" value="MATE_SpoVB_like"/>
    <property type="match status" value="1"/>
</dbReference>
<proteinExistence type="predicted"/>
<feature type="transmembrane region" description="Helical" evidence="6">
    <location>
        <begin position="413"/>
        <end position="430"/>
    </location>
</feature>
<dbReference type="PANTHER" id="PTHR30250:SF21">
    <property type="entry name" value="LIPID II FLIPPASE MURJ"/>
    <property type="match status" value="1"/>
</dbReference>
<sequence>MGKKKNGNEFLVQGGILAAAGMISRIIGMIYRIPLLNIMGTTGQGFYEVAYQIYSIALILTSYSMPLAVSKLVSARLSKNQEKNAFRIFKSALLLTLVVSGVVSLIIFFGADVLAGGVMKMSMSAYALRVLAPGLVIVSVMGVLRGFFQGRGSMVPTAVSQILEQVVHAIVSIIGAYILLQYGKTVGSEQRDDLYGPAFSAAGATLGVIAGGLIALIFLVLIFYAYRGKLRNKIRRDKTVEVESFGFIFKVLILTIAPVILSSTVYNIQNVIDSAMFSSIMSAQGFSEEHCADLLGSLGQYYTLFNVPLFMANALGSSIVPPLVRAYENGNREQMHQKIEMAMRVTMLIAVPSAVAFIVIPKPMLDLIWGSIDNTVAANLFRIGAISIIFYAASTLTNAVLQGVNKMMSPVKNAATSLVIHVVSLFIMLVFFHWSIYAVVASKVIFGLAMCILNSHDLREAVGYVQEKKRTFVYPAVAAVIMGVVVFVLQFVLALVISDAVATVISIVAGVCIYAVSLLAIGGLTEAEILALPKGVKIAAVLQKAHLLK</sequence>
<keyword evidence="2" id="KW-1003">Cell membrane</keyword>
<feature type="transmembrane region" description="Helical" evidence="6">
    <location>
        <begin position="165"/>
        <end position="183"/>
    </location>
</feature>
<feature type="transmembrane region" description="Helical" evidence="6">
    <location>
        <begin position="12"/>
        <end position="31"/>
    </location>
</feature>
<evidence type="ECO:0000313" key="8">
    <source>
        <dbReference type="Proteomes" id="UP001145094"/>
    </source>
</evidence>
<evidence type="ECO:0000313" key="7">
    <source>
        <dbReference type="EMBL" id="GLG91112.1"/>
    </source>
</evidence>